<evidence type="ECO:0000256" key="1">
    <source>
        <dbReference type="ARBA" id="ARBA00004613"/>
    </source>
</evidence>
<dbReference type="InterPro" id="IPR001343">
    <property type="entry name" value="Hemolysn_Ca-bd"/>
</dbReference>
<dbReference type="PANTHER" id="PTHR38340:SF1">
    <property type="entry name" value="S-LAYER PROTEIN"/>
    <property type="match status" value="1"/>
</dbReference>
<dbReference type="PANTHER" id="PTHR38340">
    <property type="entry name" value="S-LAYER PROTEIN"/>
    <property type="match status" value="1"/>
</dbReference>
<gene>
    <name evidence="3" type="ORF">POM99_10125</name>
</gene>
<keyword evidence="4" id="KW-1185">Reference proteome</keyword>
<dbReference type="InterPro" id="IPR050557">
    <property type="entry name" value="RTX_toxin/Mannuronan_C5-epim"/>
</dbReference>
<evidence type="ECO:0000256" key="2">
    <source>
        <dbReference type="ARBA" id="ARBA00022525"/>
    </source>
</evidence>
<comment type="subcellular location">
    <subcellularLocation>
        <location evidence="1">Secreted</location>
    </subcellularLocation>
</comment>
<dbReference type="InterPro" id="IPR018511">
    <property type="entry name" value="Hemolysin-typ_Ca-bd_CS"/>
</dbReference>
<dbReference type="Proteomes" id="UP001222770">
    <property type="component" value="Unassembled WGS sequence"/>
</dbReference>
<keyword evidence="2" id="KW-0964">Secreted</keyword>
<dbReference type="Pfam" id="PF00353">
    <property type="entry name" value="HemolysinCabind"/>
    <property type="match status" value="3"/>
</dbReference>
<organism evidence="3 4">
    <name type="scientific">Novosphingobium cyanobacteriorum</name>
    <dbReference type="NCBI Taxonomy" id="3024215"/>
    <lineage>
        <taxon>Bacteria</taxon>
        <taxon>Pseudomonadati</taxon>
        <taxon>Pseudomonadota</taxon>
        <taxon>Alphaproteobacteria</taxon>
        <taxon>Sphingomonadales</taxon>
        <taxon>Sphingomonadaceae</taxon>
        <taxon>Novosphingobium</taxon>
    </lineage>
</organism>
<sequence>MATIRGTAGKNVLTGGDADDLLFGLAGNDSLNGGAGDDQLDGGTSSDVMAGGEGNDTFVVDVFSDRIVELRGEGIDTVLTALKLLRLPANVENLAFTGDTPHAGFGNQLDNTITGRGGHDELHGGGGNDALNGAGGADYLWGGNGQDLLDGGTGADLMYGGSGNDVFVVDNLLDRTIENRPGGTDTVRSSVTLTLAANIENLELIGTRAVNGTGNKLDNMLTGNDARNTLSGGKGADTLNGEGGSDSLVGGLGADKFLFASPLAADNIDRILDFNQADGDRIVLDSTILVELSRGDLRNSAFLSGEGADRAAKDPQHIIYDTATGELSYDADGAGGRKGVVFAVVGLTDHPALTADDFIVI</sequence>
<dbReference type="PRINTS" id="PR00313">
    <property type="entry name" value="CABNDNGRPT"/>
</dbReference>
<comment type="caution">
    <text evidence="3">The sequence shown here is derived from an EMBL/GenBank/DDBJ whole genome shotgun (WGS) entry which is preliminary data.</text>
</comment>
<proteinExistence type="predicted"/>
<dbReference type="InterPro" id="IPR011049">
    <property type="entry name" value="Serralysin-like_metalloprot_C"/>
</dbReference>
<accession>A0ABT6CJU8</accession>
<dbReference type="PROSITE" id="PS00330">
    <property type="entry name" value="HEMOLYSIN_CALCIUM"/>
    <property type="match status" value="5"/>
</dbReference>
<dbReference type="SUPFAM" id="SSF51120">
    <property type="entry name" value="beta-Roll"/>
    <property type="match status" value="3"/>
</dbReference>
<evidence type="ECO:0000313" key="4">
    <source>
        <dbReference type="Proteomes" id="UP001222770"/>
    </source>
</evidence>
<dbReference type="EMBL" id="JAROCY010000008">
    <property type="protein sequence ID" value="MDF8333558.1"/>
    <property type="molecule type" value="Genomic_DNA"/>
</dbReference>
<name>A0ABT6CJU8_9SPHN</name>
<dbReference type="Gene3D" id="2.150.10.10">
    <property type="entry name" value="Serralysin-like metalloprotease, C-terminal"/>
    <property type="match status" value="3"/>
</dbReference>
<dbReference type="RefSeq" id="WP_277277371.1">
    <property type="nucleotide sequence ID" value="NZ_JAROCY010000008.1"/>
</dbReference>
<evidence type="ECO:0000313" key="3">
    <source>
        <dbReference type="EMBL" id="MDF8333558.1"/>
    </source>
</evidence>
<reference evidence="3 4" key="1">
    <citation type="submission" date="2023-03" db="EMBL/GenBank/DDBJ databases">
        <title>Novosphingobium cyanobacteriorum sp. nov., isolated from a eutrophic reservoir during the Microcystis bloom period.</title>
        <authorList>
            <person name="Kang M."/>
            <person name="Le V."/>
            <person name="Ko S.-R."/>
            <person name="Lee S.-A."/>
            <person name="Ahn C.-Y."/>
        </authorList>
    </citation>
    <scope>NUCLEOTIDE SEQUENCE [LARGE SCALE GENOMIC DNA]</scope>
    <source>
        <strain evidence="3 4">HBC54</strain>
    </source>
</reference>
<protein>
    <submittedName>
        <fullName evidence="3">Calcium-binding protein</fullName>
    </submittedName>
</protein>